<comment type="caution">
    <text evidence="2">The sequence shown here is derived from an EMBL/GenBank/DDBJ whole genome shotgun (WGS) entry which is preliminary data.</text>
</comment>
<protein>
    <submittedName>
        <fullName evidence="2">Uncharacterized protein</fullName>
    </submittedName>
</protein>
<organism evidence="2 3">
    <name type="scientific">Trichocladium antarcticum</name>
    <dbReference type="NCBI Taxonomy" id="1450529"/>
    <lineage>
        <taxon>Eukaryota</taxon>
        <taxon>Fungi</taxon>
        <taxon>Dikarya</taxon>
        <taxon>Ascomycota</taxon>
        <taxon>Pezizomycotina</taxon>
        <taxon>Sordariomycetes</taxon>
        <taxon>Sordariomycetidae</taxon>
        <taxon>Sordariales</taxon>
        <taxon>Chaetomiaceae</taxon>
        <taxon>Trichocladium</taxon>
    </lineage>
</organism>
<evidence type="ECO:0000313" key="2">
    <source>
        <dbReference type="EMBL" id="KAK4136227.1"/>
    </source>
</evidence>
<feature type="region of interest" description="Disordered" evidence="1">
    <location>
        <begin position="1"/>
        <end position="77"/>
    </location>
</feature>
<dbReference type="AlphaFoldDB" id="A0AAN6UND8"/>
<reference evidence="2" key="1">
    <citation type="journal article" date="2023" name="Mol. Phylogenet. Evol.">
        <title>Genome-scale phylogeny and comparative genomics of the fungal order Sordariales.</title>
        <authorList>
            <person name="Hensen N."/>
            <person name="Bonometti L."/>
            <person name="Westerberg I."/>
            <person name="Brannstrom I.O."/>
            <person name="Guillou S."/>
            <person name="Cros-Aarteil S."/>
            <person name="Calhoun S."/>
            <person name="Haridas S."/>
            <person name="Kuo A."/>
            <person name="Mondo S."/>
            <person name="Pangilinan J."/>
            <person name="Riley R."/>
            <person name="LaButti K."/>
            <person name="Andreopoulos B."/>
            <person name="Lipzen A."/>
            <person name="Chen C."/>
            <person name="Yan M."/>
            <person name="Daum C."/>
            <person name="Ng V."/>
            <person name="Clum A."/>
            <person name="Steindorff A."/>
            <person name="Ohm R.A."/>
            <person name="Martin F."/>
            <person name="Silar P."/>
            <person name="Natvig D.O."/>
            <person name="Lalanne C."/>
            <person name="Gautier V."/>
            <person name="Ament-Velasquez S.L."/>
            <person name="Kruys A."/>
            <person name="Hutchinson M.I."/>
            <person name="Powell A.J."/>
            <person name="Barry K."/>
            <person name="Miller A.N."/>
            <person name="Grigoriev I.V."/>
            <person name="Debuchy R."/>
            <person name="Gladieux P."/>
            <person name="Hiltunen Thoren M."/>
            <person name="Johannesson H."/>
        </authorList>
    </citation>
    <scope>NUCLEOTIDE SEQUENCE</scope>
    <source>
        <strain evidence="2">CBS 123565</strain>
    </source>
</reference>
<feature type="compositionally biased region" description="Polar residues" evidence="1">
    <location>
        <begin position="14"/>
        <end position="33"/>
    </location>
</feature>
<name>A0AAN6UND8_9PEZI</name>
<gene>
    <name evidence="2" type="ORF">BT67DRAFT_235159</name>
</gene>
<dbReference type="Proteomes" id="UP001304895">
    <property type="component" value="Unassembled WGS sequence"/>
</dbReference>
<reference evidence="2" key="2">
    <citation type="submission" date="2023-05" db="EMBL/GenBank/DDBJ databases">
        <authorList>
            <consortium name="Lawrence Berkeley National Laboratory"/>
            <person name="Steindorff A."/>
            <person name="Hensen N."/>
            <person name="Bonometti L."/>
            <person name="Westerberg I."/>
            <person name="Brannstrom I.O."/>
            <person name="Guillou S."/>
            <person name="Cros-Aarteil S."/>
            <person name="Calhoun S."/>
            <person name="Haridas S."/>
            <person name="Kuo A."/>
            <person name="Mondo S."/>
            <person name="Pangilinan J."/>
            <person name="Riley R."/>
            <person name="Labutti K."/>
            <person name="Andreopoulos B."/>
            <person name="Lipzen A."/>
            <person name="Chen C."/>
            <person name="Yanf M."/>
            <person name="Daum C."/>
            <person name="Ng V."/>
            <person name="Clum A."/>
            <person name="Ohm R."/>
            <person name="Martin F."/>
            <person name="Silar P."/>
            <person name="Natvig D."/>
            <person name="Lalanne C."/>
            <person name="Gautier V."/>
            <person name="Ament-Velasquez S.L."/>
            <person name="Kruys A."/>
            <person name="Hutchinson M.I."/>
            <person name="Powell A.J."/>
            <person name="Barry K."/>
            <person name="Miller A.N."/>
            <person name="Grigoriev I.V."/>
            <person name="Debuchy R."/>
            <person name="Gladieux P."/>
            <person name="Thoren M.H."/>
            <person name="Johannesson H."/>
        </authorList>
    </citation>
    <scope>NUCLEOTIDE SEQUENCE</scope>
    <source>
        <strain evidence="2">CBS 123565</strain>
    </source>
</reference>
<keyword evidence="3" id="KW-1185">Reference proteome</keyword>
<evidence type="ECO:0000313" key="3">
    <source>
        <dbReference type="Proteomes" id="UP001304895"/>
    </source>
</evidence>
<sequence>MFGPDPSLWPRAEGNTSANISETNGQPSFSPSEEGSRGHQRGSSAYHNNPKKVASGKQTASPRRQPRRPLSSNLNPTARNERLCTRYCAVWHSTRFTPWSDINPECQEESGQKAASKPPHFPFESDQDFHGVSVVDGSACPSCRNTASW</sequence>
<dbReference type="EMBL" id="MU853404">
    <property type="protein sequence ID" value="KAK4136227.1"/>
    <property type="molecule type" value="Genomic_DNA"/>
</dbReference>
<proteinExistence type="predicted"/>
<accession>A0AAN6UND8</accession>
<evidence type="ECO:0000256" key="1">
    <source>
        <dbReference type="SAM" id="MobiDB-lite"/>
    </source>
</evidence>